<sequence length="189" mass="21519">MAIQQNILKIPKLLFIVCPLLFSLSPKIIAQIAVQHDTLSSTEKKQANRVANDIAKKLREMQRTAGSHVMSRWPASKRNMRLACTLAYTGKLNEREGNAIGVISFESLDPTNDPALKQLVSFAQYQLEGEYGFHHFDVAVWPVRRSTIVGYAVRIEMRQGLYYDWADSHITDDSLGKNWWRSLVVPECQ</sequence>
<name>A0ABW1EII3_9BACT</name>
<organism evidence="1 2">
    <name type="scientific">Acidicapsa dinghuensis</name>
    <dbReference type="NCBI Taxonomy" id="2218256"/>
    <lineage>
        <taxon>Bacteria</taxon>
        <taxon>Pseudomonadati</taxon>
        <taxon>Acidobacteriota</taxon>
        <taxon>Terriglobia</taxon>
        <taxon>Terriglobales</taxon>
        <taxon>Acidobacteriaceae</taxon>
        <taxon>Acidicapsa</taxon>
    </lineage>
</organism>
<evidence type="ECO:0000313" key="1">
    <source>
        <dbReference type="EMBL" id="MFC5864112.1"/>
    </source>
</evidence>
<protein>
    <submittedName>
        <fullName evidence="1">Uncharacterized protein</fullName>
    </submittedName>
</protein>
<gene>
    <name evidence="1" type="ORF">ACFPT7_17530</name>
</gene>
<dbReference type="Proteomes" id="UP001596091">
    <property type="component" value="Unassembled WGS sequence"/>
</dbReference>
<evidence type="ECO:0000313" key="2">
    <source>
        <dbReference type="Proteomes" id="UP001596091"/>
    </source>
</evidence>
<accession>A0ABW1EII3</accession>
<proteinExistence type="predicted"/>
<keyword evidence="2" id="KW-1185">Reference proteome</keyword>
<dbReference type="EMBL" id="JBHSPH010000008">
    <property type="protein sequence ID" value="MFC5864112.1"/>
    <property type="molecule type" value="Genomic_DNA"/>
</dbReference>
<reference evidence="2" key="1">
    <citation type="journal article" date="2019" name="Int. J. Syst. Evol. Microbiol.">
        <title>The Global Catalogue of Microorganisms (GCM) 10K type strain sequencing project: providing services to taxonomists for standard genome sequencing and annotation.</title>
        <authorList>
            <consortium name="The Broad Institute Genomics Platform"/>
            <consortium name="The Broad Institute Genome Sequencing Center for Infectious Disease"/>
            <person name="Wu L."/>
            <person name="Ma J."/>
        </authorList>
    </citation>
    <scope>NUCLEOTIDE SEQUENCE [LARGE SCALE GENOMIC DNA]</scope>
    <source>
        <strain evidence="2">JCM 4087</strain>
    </source>
</reference>
<dbReference type="RefSeq" id="WP_263340836.1">
    <property type="nucleotide sequence ID" value="NZ_JAGSYH010000006.1"/>
</dbReference>
<comment type="caution">
    <text evidence="1">The sequence shown here is derived from an EMBL/GenBank/DDBJ whole genome shotgun (WGS) entry which is preliminary data.</text>
</comment>